<gene>
    <name evidence="1" type="ORF">INT45_005030</name>
</gene>
<organism evidence="1 2">
    <name type="scientific">Circinella minor</name>
    <dbReference type="NCBI Taxonomy" id="1195481"/>
    <lineage>
        <taxon>Eukaryota</taxon>
        <taxon>Fungi</taxon>
        <taxon>Fungi incertae sedis</taxon>
        <taxon>Mucoromycota</taxon>
        <taxon>Mucoromycotina</taxon>
        <taxon>Mucoromycetes</taxon>
        <taxon>Mucorales</taxon>
        <taxon>Lichtheimiaceae</taxon>
        <taxon>Circinella</taxon>
    </lineage>
</organism>
<name>A0A8H7RQD7_9FUNG</name>
<proteinExistence type="predicted"/>
<sequence length="506" mass="58837">MMQVPGGVEFADGENHSHIEFVRNSCLVPTGFEPVKFFSHFQYKASARVFATHILKDTIEFLKNDEDEEIKDWAVQFSQYNYQVLETTFIDDYWLSVANSTNQTLQQTAKEKESQYRWELLTSDSYQATQKKRKTRPNDDRQENLKSTRKFDVKLLDEMSNDEVVVEWQNKSLGNILRTYTKEYVNKDVGHLSHTNIESLILLAQNNILNLVDRSKKGQKKLFQKAEWDDLKSRWLVEKEGEEFCVTKKMTESIINISRIARRNLEDGIDQVRSIYRKVPMTGDERNFYCFTHKLFEILERHSELFDEEKKNLTENDYVVRLWAPLLFVLFDDCRKLKLTWGESVLRGVGDESYYKVDLRVSFDVGKESFVLSTAEFAKNSNIGKLRSDHVKLLLEGNTLINNVKKYCLHPEISLLQCAGNEFDVLSMKAIDDHFTIATRPTQASRISNDLAPQKLIAMYSCFLRYKHTTIDFMNLLVSAADNIQTNTFDKAWGSNTNTSSQESTH</sequence>
<protein>
    <submittedName>
        <fullName evidence="1">Uncharacterized protein</fullName>
    </submittedName>
</protein>
<evidence type="ECO:0000313" key="1">
    <source>
        <dbReference type="EMBL" id="KAG2214780.1"/>
    </source>
</evidence>
<comment type="caution">
    <text evidence="1">The sequence shown here is derived from an EMBL/GenBank/DDBJ whole genome shotgun (WGS) entry which is preliminary data.</text>
</comment>
<accession>A0A8H7RQD7</accession>
<dbReference type="OrthoDB" id="2288006at2759"/>
<dbReference type="EMBL" id="JAEPRB010000583">
    <property type="protein sequence ID" value="KAG2214780.1"/>
    <property type="molecule type" value="Genomic_DNA"/>
</dbReference>
<evidence type="ECO:0000313" key="2">
    <source>
        <dbReference type="Proteomes" id="UP000646827"/>
    </source>
</evidence>
<dbReference type="Proteomes" id="UP000646827">
    <property type="component" value="Unassembled WGS sequence"/>
</dbReference>
<keyword evidence="2" id="KW-1185">Reference proteome</keyword>
<reference evidence="1 2" key="1">
    <citation type="submission" date="2020-12" db="EMBL/GenBank/DDBJ databases">
        <title>Metabolic potential, ecology and presence of endohyphal bacteria is reflected in genomic diversity of Mucoromycotina.</title>
        <authorList>
            <person name="Muszewska A."/>
            <person name="Okrasinska A."/>
            <person name="Steczkiewicz K."/>
            <person name="Drgas O."/>
            <person name="Orlowska M."/>
            <person name="Perlinska-Lenart U."/>
            <person name="Aleksandrzak-Piekarczyk T."/>
            <person name="Szatraj K."/>
            <person name="Zielenkiewicz U."/>
            <person name="Pilsyk S."/>
            <person name="Malc E."/>
            <person name="Mieczkowski P."/>
            <person name="Kruszewska J.S."/>
            <person name="Biernat P."/>
            <person name="Pawlowska J."/>
        </authorList>
    </citation>
    <scope>NUCLEOTIDE SEQUENCE [LARGE SCALE GENOMIC DNA]</scope>
    <source>
        <strain evidence="1 2">CBS 142.35</strain>
    </source>
</reference>
<dbReference type="AlphaFoldDB" id="A0A8H7RQD7"/>